<reference evidence="4 5" key="1">
    <citation type="submission" date="2015-04" db="EMBL/GenBank/DDBJ databases">
        <authorList>
            <person name="Syromyatnikov M.Y."/>
            <person name="Popov V.N."/>
        </authorList>
    </citation>
    <scope>NUCLEOTIDE SEQUENCE [LARGE SCALE GENOMIC DNA]</scope>
</reference>
<evidence type="ECO:0000256" key="2">
    <source>
        <dbReference type="ARBA" id="ARBA00022801"/>
    </source>
</evidence>
<dbReference type="PANTHER" id="PTHR48070:SF6">
    <property type="entry name" value="ESTERASE OVCA2"/>
    <property type="match status" value="1"/>
</dbReference>
<name>A0A1J1HNT2_9DIPT</name>
<dbReference type="EMBL" id="CVRI01000014">
    <property type="protein sequence ID" value="CRK89703.1"/>
    <property type="molecule type" value="Genomic_DNA"/>
</dbReference>
<keyword evidence="5" id="KW-1185">Reference proteome</keyword>
<dbReference type="STRING" id="568069.A0A1J1HNT2"/>
<accession>A0A1J1HNT2</accession>
<dbReference type="AlphaFoldDB" id="A0A1J1HNT2"/>
<comment type="similarity">
    <text evidence="1">Belongs to the LovG family.</text>
</comment>
<dbReference type="Pfam" id="PF03959">
    <property type="entry name" value="FSH1"/>
    <property type="match status" value="1"/>
</dbReference>
<evidence type="ECO:0000259" key="3">
    <source>
        <dbReference type="Pfam" id="PF03959"/>
    </source>
</evidence>
<sequence length="237" mass="26927">MNNKVKEVKKELKSLNVTEKPKLNVLCMHGYRQNAEQFKNKIGSFRKFLKPQANFEFINAPHQAKALEEGGEVIEGQCGWWFNQVDGTFNIEQGLGLHGFDESLKCLEETWQQGNYDGILGFSQGGSFLSVVCAMSQKSLTPINPKFIILVSAFKSVSSQHDSFYEEKINIPSLHVSGTSDQVIPHSMHLLLEEAFVDPVIFHHESGHHLPATVDEKPTYKKFFEEQIKRLYPESLK</sequence>
<gene>
    <name evidence="4" type="ORF">CLUMA_CG003379</name>
</gene>
<dbReference type="GO" id="GO:0005634">
    <property type="term" value="C:nucleus"/>
    <property type="evidence" value="ECO:0007669"/>
    <property type="project" value="TreeGrafter"/>
</dbReference>
<protein>
    <submittedName>
        <fullName evidence="4">CLUMA_CG003379, isoform A</fullName>
    </submittedName>
</protein>
<dbReference type="GO" id="GO:0005737">
    <property type="term" value="C:cytoplasm"/>
    <property type="evidence" value="ECO:0007669"/>
    <property type="project" value="TreeGrafter"/>
</dbReference>
<evidence type="ECO:0000313" key="5">
    <source>
        <dbReference type="Proteomes" id="UP000183832"/>
    </source>
</evidence>
<keyword evidence="2" id="KW-0378">Hydrolase</keyword>
<dbReference type="Proteomes" id="UP000183832">
    <property type="component" value="Unassembled WGS sequence"/>
</dbReference>
<dbReference type="InterPro" id="IPR005645">
    <property type="entry name" value="FSH-like_dom"/>
</dbReference>
<proteinExistence type="inferred from homology"/>
<dbReference type="GO" id="GO:0016787">
    <property type="term" value="F:hydrolase activity"/>
    <property type="evidence" value="ECO:0007669"/>
    <property type="project" value="UniProtKB-KW"/>
</dbReference>
<dbReference type="OrthoDB" id="414698at2759"/>
<dbReference type="InterPro" id="IPR050593">
    <property type="entry name" value="LovG"/>
</dbReference>
<evidence type="ECO:0000313" key="4">
    <source>
        <dbReference type="EMBL" id="CRK89703.1"/>
    </source>
</evidence>
<dbReference type="FunFam" id="3.40.50.1820:FF:000073">
    <property type="entry name" value="esterase OVCA2 isoform X6"/>
    <property type="match status" value="1"/>
</dbReference>
<dbReference type="Gene3D" id="3.40.50.1820">
    <property type="entry name" value="alpha/beta hydrolase"/>
    <property type="match status" value="1"/>
</dbReference>
<evidence type="ECO:0000256" key="1">
    <source>
        <dbReference type="ARBA" id="ARBA00005863"/>
    </source>
</evidence>
<dbReference type="InterPro" id="IPR029058">
    <property type="entry name" value="AB_hydrolase_fold"/>
</dbReference>
<dbReference type="SUPFAM" id="SSF53474">
    <property type="entry name" value="alpha/beta-Hydrolases"/>
    <property type="match status" value="1"/>
</dbReference>
<dbReference type="GO" id="GO:0032526">
    <property type="term" value="P:response to retinoic acid"/>
    <property type="evidence" value="ECO:0007669"/>
    <property type="project" value="TreeGrafter"/>
</dbReference>
<dbReference type="PANTHER" id="PTHR48070">
    <property type="entry name" value="ESTERASE OVCA2"/>
    <property type="match status" value="1"/>
</dbReference>
<feature type="domain" description="Serine hydrolase" evidence="3">
    <location>
        <begin position="22"/>
        <end position="215"/>
    </location>
</feature>
<organism evidence="4 5">
    <name type="scientific">Clunio marinus</name>
    <dbReference type="NCBI Taxonomy" id="568069"/>
    <lineage>
        <taxon>Eukaryota</taxon>
        <taxon>Metazoa</taxon>
        <taxon>Ecdysozoa</taxon>
        <taxon>Arthropoda</taxon>
        <taxon>Hexapoda</taxon>
        <taxon>Insecta</taxon>
        <taxon>Pterygota</taxon>
        <taxon>Neoptera</taxon>
        <taxon>Endopterygota</taxon>
        <taxon>Diptera</taxon>
        <taxon>Nematocera</taxon>
        <taxon>Chironomoidea</taxon>
        <taxon>Chironomidae</taxon>
        <taxon>Clunio</taxon>
    </lineage>
</organism>